<dbReference type="EMBL" id="JXAL01000024">
    <property type="protein sequence ID" value="KIL35132.1"/>
    <property type="molecule type" value="Genomic_DNA"/>
</dbReference>
<evidence type="ECO:0000313" key="2">
    <source>
        <dbReference type="EMBL" id="KIL35132.1"/>
    </source>
</evidence>
<feature type="domain" description="YopX protein" evidence="1">
    <location>
        <begin position="5"/>
        <end position="132"/>
    </location>
</feature>
<dbReference type="Pfam" id="PF09643">
    <property type="entry name" value="YopX"/>
    <property type="match status" value="1"/>
</dbReference>
<dbReference type="InterPro" id="IPR019096">
    <property type="entry name" value="YopX_protein"/>
</dbReference>
<comment type="caution">
    <text evidence="2">The sequence shown here is derived from an EMBL/GenBank/DDBJ whole genome shotgun (WGS) entry which is preliminary data.</text>
</comment>
<keyword evidence="3" id="KW-1185">Reference proteome</keyword>
<dbReference type="Proteomes" id="UP000054526">
    <property type="component" value="Unassembled WGS sequence"/>
</dbReference>
<name>A0ABR5A235_9BACL</name>
<evidence type="ECO:0000313" key="3">
    <source>
        <dbReference type="Proteomes" id="UP000054526"/>
    </source>
</evidence>
<accession>A0ABR5A235</accession>
<gene>
    <name evidence="2" type="ORF">SD71_15970</name>
</gene>
<evidence type="ECO:0000259" key="1">
    <source>
        <dbReference type="Pfam" id="PF09643"/>
    </source>
</evidence>
<dbReference type="SUPFAM" id="SSF159006">
    <property type="entry name" value="YopX-like"/>
    <property type="match status" value="1"/>
</dbReference>
<sequence length="146" mass="17026">MREIKFRAWHLRLKKMFAVYSVDWKHGLVFCEGSDGNTHTFGFIDVELKQFTEIHDDHETEEGFGEIYDGAVIEYHHEGQIIVCSVQYEGGRILLAANEFDDGYLWINDLIENDDSLWWLPESKVIGHIYEQLDSLRDGEKIAESD</sequence>
<organism evidence="2 3">
    <name type="scientific">Cohnella kolymensis</name>
    <dbReference type="NCBI Taxonomy" id="1590652"/>
    <lineage>
        <taxon>Bacteria</taxon>
        <taxon>Bacillati</taxon>
        <taxon>Bacillota</taxon>
        <taxon>Bacilli</taxon>
        <taxon>Bacillales</taxon>
        <taxon>Paenibacillaceae</taxon>
        <taxon>Cohnella</taxon>
    </lineage>
</organism>
<dbReference type="RefSeq" id="WP_041065182.1">
    <property type="nucleotide sequence ID" value="NZ_JXAL01000024.1"/>
</dbReference>
<proteinExistence type="predicted"/>
<protein>
    <recommendedName>
        <fullName evidence="1">YopX protein domain-containing protein</fullName>
    </recommendedName>
</protein>
<reference evidence="2 3" key="1">
    <citation type="submission" date="2014-12" db="EMBL/GenBank/DDBJ databases">
        <title>Draft genome sequence of Cohnella kolymensis strain B-2846.</title>
        <authorList>
            <person name="Karlyshev A.V."/>
            <person name="Kudryashova E.B."/>
        </authorList>
    </citation>
    <scope>NUCLEOTIDE SEQUENCE [LARGE SCALE GENOMIC DNA]</scope>
    <source>
        <strain evidence="2 3">VKM B-2846</strain>
    </source>
</reference>